<dbReference type="InterPro" id="IPR052171">
    <property type="entry name" value="NHEJ_LigD"/>
</dbReference>
<comment type="caution">
    <text evidence="3">The sequence shown here is derived from an EMBL/GenBank/DDBJ whole genome shotgun (WGS) entry which is preliminary data.</text>
</comment>
<name>A0A2A9EEK2_9MICO</name>
<dbReference type="Proteomes" id="UP000221394">
    <property type="component" value="Unassembled WGS sequence"/>
</dbReference>
<evidence type="ECO:0000259" key="2">
    <source>
        <dbReference type="Pfam" id="PF21686"/>
    </source>
</evidence>
<dbReference type="InterPro" id="IPR014145">
    <property type="entry name" value="LigD_pol_dom"/>
</dbReference>
<dbReference type="GO" id="GO:0016874">
    <property type="term" value="F:ligase activity"/>
    <property type="evidence" value="ECO:0007669"/>
    <property type="project" value="UniProtKB-KW"/>
</dbReference>
<dbReference type="AlphaFoldDB" id="A0A2A9EEK2"/>
<dbReference type="NCBIfam" id="TIGR02778">
    <property type="entry name" value="ligD_pol"/>
    <property type="match status" value="1"/>
</dbReference>
<proteinExistence type="predicted"/>
<evidence type="ECO:0000313" key="4">
    <source>
        <dbReference type="Proteomes" id="UP000221394"/>
    </source>
</evidence>
<keyword evidence="4" id="KW-1185">Reference proteome</keyword>
<gene>
    <name evidence="3" type="ORF">ATL41_1382</name>
</gene>
<dbReference type="OrthoDB" id="4296267at2"/>
<dbReference type="PANTHER" id="PTHR42705:SF3">
    <property type="entry name" value="ATP-DEPENDENT DNA LIGASE"/>
    <property type="match status" value="1"/>
</dbReference>
<organism evidence="3 4">
    <name type="scientific">Flavimobilis soli</name>
    <dbReference type="NCBI Taxonomy" id="442709"/>
    <lineage>
        <taxon>Bacteria</taxon>
        <taxon>Bacillati</taxon>
        <taxon>Actinomycetota</taxon>
        <taxon>Actinomycetes</taxon>
        <taxon>Micrococcales</taxon>
        <taxon>Jonesiaceae</taxon>
        <taxon>Flavimobilis</taxon>
    </lineage>
</organism>
<keyword evidence="3" id="KW-0436">Ligase</keyword>
<feature type="region of interest" description="Disordered" evidence="1">
    <location>
        <begin position="312"/>
        <end position="349"/>
    </location>
</feature>
<dbReference type="Gene3D" id="3.90.920.10">
    <property type="entry name" value="DNA primase, PRIM domain"/>
    <property type="match status" value="1"/>
</dbReference>
<dbReference type="EMBL" id="PDJH01000001">
    <property type="protein sequence ID" value="PFG36650.1"/>
    <property type="molecule type" value="Genomic_DNA"/>
</dbReference>
<dbReference type="PANTHER" id="PTHR42705">
    <property type="entry name" value="BIFUNCTIONAL NON-HOMOLOGOUS END JOINING PROTEIN LIGD"/>
    <property type="match status" value="1"/>
</dbReference>
<dbReference type="Pfam" id="PF21686">
    <property type="entry name" value="LigD_Prim-Pol"/>
    <property type="match status" value="1"/>
</dbReference>
<accession>A0A2A9EEK2</accession>
<protein>
    <submittedName>
        <fullName evidence="3">DNA ligase D</fullName>
    </submittedName>
</protein>
<evidence type="ECO:0000313" key="3">
    <source>
        <dbReference type="EMBL" id="PFG36650.1"/>
    </source>
</evidence>
<sequence length="349" mass="38369">MASEALVLEVPGPDGGREVRLTSPSRVLWPEPGLTKLDLARYVIDVGDAFLAANGDRPLSLQRFPGGVDGEQFFSKNPPNGAPDYVRSVMVTYPSGRTHPQLVVDEVATVVWAVQMNTVVFHPWASRAGDPDNPDQLRIDLDPQPGTDFADAVRAAVELRSVLSEAGLTSFVKTSGNRGLHVFAPVEPTHEFLDVRHAVIAASRELERRMPDAVTTAWWKEERGERIFVDYNQANRDRTMAGAYSPRPLPHAPVSCPLEWDELDGARPEDFTITTVPERLRDVGDPWARMGEEPGTIDVLLGWWERDLGEGLGELPFPPDFPKMPGEPPRVQPSRARKPDAAPHAGSGS</sequence>
<feature type="domain" description="DNA ligase D polymerase" evidence="2">
    <location>
        <begin position="35"/>
        <end position="287"/>
    </location>
</feature>
<reference evidence="3 4" key="1">
    <citation type="submission" date="2017-10" db="EMBL/GenBank/DDBJ databases">
        <title>Sequencing the genomes of 1000 actinobacteria strains.</title>
        <authorList>
            <person name="Klenk H.-P."/>
        </authorList>
    </citation>
    <scope>NUCLEOTIDE SEQUENCE [LARGE SCALE GENOMIC DNA]</scope>
    <source>
        <strain evidence="3 4">DSM 21574</strain>
    </source>
</reference>
<evidence type="ECO:0000256" key="1">
    <source>
        <dbReference type="SAM" id="MobiDB-lite"/>
    </source>
</evidence>
<feature type="compositionally biased region" description="Pro residues" evidence="1">
    <location>
        <begin position="316"/>
        <end position="331"/>
    </location>
</feature>
<dbReference type="RefSeq" id="WP_098457806.1">
    <property type="nucleotide sequence ID" value="NZ_PDJH01000001.1"/>
</dbReference>